<dbReference type="InterPro" id="IPR050598">
    <property type="entry name" value="AminoAcid_Transporter"/>
</dbReference>
<feature type="transmembrane region" description="Helical" evidence="5">
    <location>
        <begin position="354"/>
        <end position="374"/>
    </location>
</feature>
<dbReference type="Proteomes" id="UP001164187">
    <property type="component" value="Chromosome"/>
</dbReference>
<feature type="transmembrane region" description="Helical" evidence="5">
    <location>
        <begin position="46"/>
        <end position="72"/>
    </location>
</feature>
<feature type="transmembrane region" description="Helical" evidence="5">
    <location>
        <begin position="14"/>
        <end position="34"/>
    </location>
</feature>
<gene>
    <name evidence="6" type="ORF">O0R46_09735</name>
</gene>
<evidence type="ECO:0000256" key="2">
    <source>
        <dbReference type="ARBA" id="ARBA00022692"/>
    </source>
</evidence>
<dbReference type="EMBL" id="CP114052">
    <property type="protein sequence ID" value="WAW14850.1"/>
    <property type="molecule type" value="Genomic_DNA"/>
</dbReference>
<keyword evidence="3 5" id="KW-1133">Transmembrane helix</keyword>
<feature type="transmembrane region" description="Helical" evidence="5">
    <location>
        <begin position="93"/>
        <end position="118"/>
    </location>
</feature>
<sequence length="445" mass="46990">MEENKNSKELVKTVGLATATFTVVGSIIGAGVFFKPQAIYTATGGAPGIAMLCWLIAGLVTICAGLTVSELATSIPKTGGMAIYIKEMYGDMFGFLAGWVQVFLYFPAMIAALAVVFADQFVALSGMPSMKMPITVLMLIIVFFFHLQGGKQSAAIGNISTVSKVLVLFIIIIAGFILGKNNASITQPFIGEGVNPVVAGGQVLLALFFVFDGWINVCALAGEMKNPAKDLSKAIVGGILIVLAIYVIVNIAYLRVLPAKTLGGSASPGLDVAKAIFGDIGGLIIGAGIMISVFGCASAFSFTGSRVLYAIAQDDVLPKSDKLSKLNKNGVPGNSIIVIGIISFIYAMSGQFNLLSDFAIFSIWIFIVLTFFAVFKNRKLKDPKTFAFRVPAYPLVPILAILGGAFVLGVQLITSTLLSLGSIIILLLGVPIYKWGSKKVKNNNI</sequence>
<dbReference type="InterPro" id="IPR002293">
    <property type="entry name" value="AA/rel_permease1"/>
</dbReference>
<protein>
    <submittedName>
        <fullName evidence="6">Amino acid permease</fullName>
    </submittedName>
</protein>
<name>A0ABY7JS90_9FIRM</name>
<evidence type="ECO:0000256" key="4">
    <source>
        <dbReference type="ARBA" id="ARBA00023136"/>
    </source>
</evidence>
<feature type="transmembrane region" description="Helical" evidence="5">
    <location>
        <begin position="330"/>
        <end position="348"/>
    </location>
</feature>
<feature type="transmembrane region" description="Helical" evidence="5">
    <location>
        <begin position="412"/>
        <end position="433"/>
    </location>
</feature>
<feature type="transmembrane region" description="Helical" evidence="5">
    <location>
        <begin position="199"/>
        <end position="222"/>
    </location>
</feature>
<keyword evidence="2 5" id="KW-0812">Transmembrane</keyword>
<evidence type="ECO:0000313" key="7">
    <source>
        <dbReference type="Proteomes" id="UP001164187"/>
    </source>
</evidence>
<evidence type="ECO:0000256" key="1">
    <source>
        <dbReference type="ARBA" id="ARBA00004141"/>
    </source>
</evidence>
<dbReference type="Pfam" id="PF13520">
    <property type="entry name" value="AA_permease_2"/>
    <property type="match status" value="1"/>
</dbReference>
<feature type="transmembrane region" description="Helical" evidence="5">
    <location>
        <begin position="159"/>
        <end position="179"/>
    </location>
</feature>
<evidence type="ECO:0000313" key="6">
    <source>
        <dbReference type="EMBL" id="WAW14850.1"/>
    </source>
</evidence>
<dbReference type="PIRSF" id="PIRSF006060">
    <property type="entry name" value="AA_transporter"/>
    <property type="match status" value="1"/>
</dbReference>
<keyword evidence="4 5" id="KW-0472">Membrane</keyword>
<organism evidence="6 7">
    <name type="scientific">Peptostreptococcus equinus</name>
    <dbReference type="NCBI Taxonomy" id="3003601"/>
    <lineage>
        <taxon>Bacteria</taxon>
        <taxon>Bacillati</taxon>
        <taxon>Bacillota</taxon>
        <taxon>Clostridia</taxon>
        <taxon>Peptostreptococcales</taxon>
        <taxon>Peptostreptococcaceae</taxon>
        <taxon>Peptostreptococcus</taxon>
    </lineage>
</organism>
<reference evidence="6" key="1">
    <citation type="submission" date="2022-12" db="EMBL/GenBank/DDBJ databases">
        <title>Peptostreptococcus.</title>
        <authorList>
            <person name="Lee S.H."/>
        </authorList>
    </citation>
    <scope>NUCLEOTIDE SEQUENCE</scope>
    <source>
        <strain evidence="6">CBA3647</strain>
    </source>
</reference>
<feature type="transmembrane region" description="Helical" evidence="5">
    <location>
        <begin position="234"/>
        <end position="256"/>
    </location>
</feature>
<feature type="transmembrane region" description="Helical" evidence="5">
    <location>
        <begin position="130"/>
        <end position="147"/>
    </location>
</feature>
<evidence type="ECO:0000256" key="5">
    <source>
        <dbReference type="SAM" id="Phobius"/>
    </source>
</evidence>
<accession>A0ABY7JS90</accession>
<dbReference type="Gene3D" id="1.20.1740.10">
    <property type="entry name" value="Amino acid/polyamine transporter I"/>
    <property type="match status" value="1"/>
</dbReference>
<feature type="transmembrane region" description="Helical" evidence="5">
    <location>
        <begin position="386"/>
        <end position="406"/>
    </location>
</feature>
<feature type="transmembrane region" description="Helical" evidence="5">
    <location>
        <begin position="276"/>
        <end position="309"/>
    </location>
</feature>
<keyword evidence="7" id="KW-1185">Reference proteome</keyword>
<dbReference type="PANTHER" id="PTHR11785">
    <property type="entry name" value="AMINO ACID TRANSPORTER"/>
    <property type="match status" value="1"/>
</dbReference>
<evidence type="ECO:0000256" key="3">
    <source>
        <dbReference type="ARBA" id="ARBA00022989"/>
    </source>
</evidence>
<proteinExistence type="predicted"/>
<comment type="subcellular location">
    <subcellularLocation>
        <location evidence="1">Membrane</location>
        <topology evidence="1">Multi-pass membrane protein</topology>
    </subcellularLocation>
</comment>
<dbReference type="RefSeq" id="WP_269311544.1">
    <property type="nucleotide sequence ID" value="NZ_CP114052.1"/>
</dbReference>
<dbReference type="PANTHER" id="PTHR11785:SF512">
    <property type="entry name" value="SOBREMESA, ISOFORM B"/>
    <property type="match status" value="1"/>
</dbReference>